<dbReference type="InterPro" id="IPR036942">
    <property type="entry name" value="Beta-barrel_TonB_sf"/>
</dbReference>
<feature type="transmembrane region" description="Helical" evidence="8">
    <location>
        <begin position="21"/>
        <end position="41"/>
    </location>
</feature>
<dbReference type="NCBIfam" id="TIGR04056">
    <property type="entry name" value="OMP_RagA_SusC"/>
    <property type="match status" value="1"/>
</dbReference>
<dbReference type="SUPFAM" id="SSF49464">
    <property type="entry name" value="Carboxypeptidase regulatory domain-like"/>
    <property type="match status" value="1"/>
</dbReference>
<dbReference type="NCBIfam" id="TIGR04057">
    <property type="entry name" value="SusC_RagA_signa"/>
    <property type="match status" value="1"/>
</dbReference>
<dbReference type="InterPro" id="IPR039426">
    <property type="entry name" value="TonB-dep_rcpt-like"/>
</dbReference>
<evidence type="ECO:0000256" key="1">
    <source>
        <dbReference type="ARBA" id="ARBA00004571"/>
    </source>
</evidence>
<dbReference type="InterPro" id="IPR037066">
    <property type="entry name" value="Plug_dom_sf"/>
</dbReference>
<evidence type="ECO:0000256" key="5">
    <source>
        <dbReference type="ARBA" id="ARBA00023136"/>
    </source>
</evidence>
<feature type="domain" description="Secretin/TonB short N-terminal" evidence="9">
    <location>
        <begin position="69"/>
        <end position="119"/>
    </location>
</feature>
<evidence type="ECO:0000256" key="7">
    <source>
        <dbReference type="PROSITE-ProRule" id="PRU01360"/>
    </source>
</evidence>
<keyword evidence="5 7" id="KW-0472">Membrane</keyword>
<dbReference type="EMBL" id="FMYE01000002">
    <property type="protein sequence ID" value="SDB75573.1"/>
    <property type="molecule type" value="Genomic_DNA"/>
</dbReference>
<evidence type="ECO:0000256" key="8">
    <source>
        <dbReference type="SAM" id="Phobius"/>
    </source>
</evidence>
<dbReference type="Gene3D" id="2.60.40.1120">
    <property type="entry name" value="Carboxypeptidase-like, regulatory domain"/>
    <property type="match status" value="1"/>
</dbReference>
<dbReference type="Gene3D" id="2.40.170.20">
    <property type="entry name" value="TonB-dependent receptor, beta-barrel domain"/>
    <property type="match status" value="1"/>
</dbReference>
<proteinExistence type="inferred from homology"/>
<evidence type="ECO:0000256" key="2">
    <source>
        <dbReference type="ARBA" id="ARBA00022448"/>
    </source>
</evidence>
<keyword evidence="8" id="KW-1133">Transmembrane helix</keyword>
<comment type="subcellular location">
    <subcellularLocation>
        <location evidence="1 7">Cell outer membrane</location>
        <topology evidence="1 7">Multi-pass membrane protein</topology>
    </subcellularLocation>
</comment>
<reference evidence="10 11" key="1">
    <citation type="submission" date="2016-10" db="EMBL/GenBank/DDBJ databases">
        <authorList>
            <person name="de Groot N.N."/>
        </authorList>
    </citation>
    <scope>NUCLEOTIDE SEQUENCE [LARGE SCALE GENOMIC DNA]</scope>
    <source>
        <strain evidence="10 11">NLAE-zl-C500</strain>
    </source>
</reference>
<dbReference type="Gene3D" id="2.170.130.10">
    <property type="entry name" value="TonB-dependent receptor, plug domain"/>
    <property type="match status" value="1"/>
</dbReference>
<dbReference type="InterPro" id="IPR011662">
    <property type="entry name" value="Secretin/TonB_short_N"/>
</dbReference>
<evidence type="ECO:0000259" key="9">
    <source>
        <dbReference type="SMART" id="SM00965"/>
    </source>
</evidence>
<keyword evidence="2 7" id="KW-0813">Transport</keyword>
<dbReference type="Pfam" id="PF07715">
    <property type="entry name" value="Plug"/>
    <property type="match status" value="1"/>
</dbReference>
<evidence type="ECO:0000313" key="10">
    <source>
        <dbReference type="EMBL" id="SDB75573.1"/>
    </source>
</evidence>
<dbReference type="InterPro" id="IPR023997">
    <property type="entry name" value="TonB-dep_OMP_SusC/RagA_CS"/>
</dbReference>
<dbReference type="GO" id="GO:0009279">
    <property type="term" value="C:cell outer membrane"/>
    <property type="evidence" value="ECO:0007669"/>
    <property type="project" value="UniProtKB-SubCell"/>
</dbReference>
<comment type="similarity">
    <text evidence="7">Belongs to the TonB-dependent receptor family.</text>
</comment>
<evidence type="ECO:0000256" key="6">
    <source>
        <dbReference type="ARBA" id="ARBA00023237"/>
    </source>
</evidence>
<protein>
    <submittedName>
        <fullName evidence="10">TonB-linked outer membrane protein, SusC/RagA family</fullName>
    </submittedName>
</protein>
<dbReference type="SUPFAM" id="SSF56935">
    <property type="entry name" value="Porins"/>
    <property type="match status" value="1"/>
</dbReference>
<keyword evidence="6 7" id="KW-0998">Cell outer membrane</keyword>
<dbReference type="InterPro" id="IPR012910">
    <property type="entry name" value="Plug_dom"/>
</dbReference>
<dbReference type="Pfam" id="PF13715">
    <property type="entry name" value="CarbopepD_reg_2"/>
    <property type="match status" value="1"/>
</dbReference>
<evidence type="ECO:0000256" key="4">
    <source>
        <dbReference type="ARBA" id="ARBA00022692"/>
    </source>
</evidence>
<accession>A0A1G6G185</accession>
<dbReference type="RefSeq" id="WP_074556628.1">
    <property type="nucleotide sequence ID" value="NZ_FMYE01000002.1"/>
</dbReference>
<evidence type="ECO:0000313" key="11">
    <source>
        <dbReference type="Proteomes" id="UP000183670"/>
    </source>
</evidence>
<dbReference type="SMART" id="SM00965">
    <property type="entry name" value="STN"/>
    <property type="match status" value="1"/>
</dbReference>
<evidence type="ECO:0000256" key="3">
    <source>
        <dbReference type="ARBA" id="ARBA00022452"/>
    </source>
</evidence>
<dbReference type="Pfam" id="PF07660">
    <property type="entry name" value="STN"/>
    <property type="match status" value="1"/>
</dbReference>
<dbReference type="InterPro" id="IPR023996">
    <property type="entry name" value="TonB-dep_OMP_SusC/RagA"/>
</dbReference>
<keyword evidence="4 7" id="KW-0812">Transmembrane</keyword>
<dbReference type="InterPro" id="IPR008969">
    <property type="entry name" value="CarboxyPept-like_regulatory"/>
</dbReference>
<dbReference type="Proteomes" id="UP000183670">
    <property type="component" value="Unassembled WGS sequence"/>
</dbReference>
<dbReference type="PROSITE" id="PS52016">
    <property type="entry name" value="TONB_DEPENDENT_REC_3"/>
    <property type="match status" value="1"/>
</dbReference>
<sequence>MSKELLNSKNWNKLKKTAQQWWATFCFPVIMLLCFSLPALAQEKQTITLQVKDTSISEVLNMVEKQSQYSFLYNKNEVDVSKTVTLSLKKASMKETLNKLFAHSNITYEFDRNYVILKKVKKTVSRKTVKGRITDKHGEPMAGATITDKDGKTGVISDMDGNYMITVSAGSVLSYQFIGYETTEVKVDDYKNVIDVILIEAAQGLDEVVVIGYGTAQKKDLTGSVSSVMGSRITDRKVAQLSTALQGAMSGVTVTRTNNAPGAQSAIRIRGITTIGESSPLVIVDGVPADNINDINPNDVESITALKDAASAAIYGSRAAAGVIIVTTKRAKTNQLSLEYSYEFGIDKPTARPDFVDVQRFMEMTNELRWNDAGNGSDEYPTYAATTIDNYMEYNRENPDKYPNTNWRNVLLKNKATKQTHSFSIAGGTEHIRTKATFGYDYADGLYNNRDYERFTVRMNNDIKINKYISAAFDISVKRSSYTKPTYDPMDASNLFPQVYAATWSDGRIADGKSGDNPYAKLHYGGNKKEYYNQVSGKIALYLTPVKGLKLSAVLSPIYNDSRTKEFRKRIEYFSAENPDELIGAITDYGSTQLSESRGNKQSITKQLFANYDCTLGNHTLTLLLGYEDNTYKTEDLKASRDHFELTQYPYLDRGSSDYQFNNGNAKHTAYRSAFGRIMYNYNNRYLLQANLRSDSSSRFDKKHRIGYFPSISGGWVISEEPFFKDLHIKPLSFLKFRASYGLLGNDRVGEYPYLPLLAYSDQLFYEGNNVTSYLTAAQWQYAIRNISWETTKTFGLGLDVALLDGRLRLTADYYYKITKDMILDVDIPDYVGYDNPQQNTGKMKTTGFEIEMSWNDHINDFHYGISANLSDYRSKMGYLGGNQFLGDRIKRMGSYFNEWYGYRTDGIFQTSEEIANTPVMNNNVKPGDIKYLKADPTDNSPISPDRDRVLLGNSQPRFLYGATLNADYKGFDLNISMQGVGKQLQRKKTEMVQPLRNNFGAIPRLIDGKYWSNYNTPEQNAEAKYPRLTSTQSGHNYAMSDFWLFNGAYFRLKNITVGYTVPKHLTEKLSIKSLRIYLSANDILCFSKYPKGWDPENSSDVIGGTDNKDFYPITRSILGGINIKF</sequence>
<keyword evidence="3 7" id="KW-1134">Transmembrane beta strand</keyword>
<organism evidence="10 11">
    <name type="scientific">Bacteroides ovatus</name>
    <dbReference type="NCBI Taxonomy" id="28116"/>
    <lineage>
        <taxon>Bacteria</taxon>
        <taxon>Pseudomonadati</taxon>
        <taxon>Bacteroidota</taxon>
        <taxon>Bacteroidia</taxon>
        <taxon>Bacteroidales</taxon>
        <taxon>Bacteroidaceae</taxon>
        <taxon>Bacteroides</taxon>
    </lineage>
</organism>
<name>A0A1G6G185_BACOV</name>
<gene>
    <name evidence="10" type="ORF">SAMN05192581_1002197</name>
</gene>
<dbReference type="AlphaFoldDB" id="A0A1G6G185"/>